<dbReference type="EMBL" id="VYYT01000036">
    <property type="protein sequence ID" value="KAK2775397.1"/>
    <property type="molecule type" value="Genomic_DNA"/>
</dbReference>
<name>A0AAD9YPT7_COLKA</name>
<organism evidence="2 3">
    <name type="scientific">Colletotrichum kahawae</name>
    <name type="common">Coffee berry disease fungus</name>
    <dbReference type="NCBI Taxonomy" id="34407"/>
    <lineage>
        <taxon>Eukaryota</taxon>
        <taxon>Fungi</taxon>
        <taxon>Dikarya</taxon>
        <taxon>Ascomycota</taxon>
        <taxon>Pezizomycotina</taxon>
        <taxon>Sordariomycetes</taxon>
        <taxon>Hypocreomycetidae</taxon>
        <taxon>Glomerellales</taxon>
        <taxon>Glomerellaceae</taxon>
        <taxon>Colletotrichum</taxon>
        <taxon>Colletotrichum gloeosporioides species complex</taxon>
    </lineage>
</organism>
<comment type="caution">
    <text evidence="2">The sequence shown here is derived from an EMBL/GenBank/DDBJ whole genome shotgun (WGS) entry which is preliminary data.</text>
</comment>
<dbReference type="SUPFAM" id="SSF53474">
    <property type="entry name" value="alpha/beta-Hydrolases"/>
    <property type="match status" value="1"/>
</dbReference>
<proteinExistence type="predicted"/>
<dbReference type="Gene3D" id="3.40.50.1820">
    <property type="entry name" value="alpha/beta hydrolase"/>
    <property type="match status" value="1"/>
</dbReference>
<gene>
    <name evidence="2" type="ORF">CKAH01_12766</name>
</gene>
<dbReference type="InterPro" id="IPR000073">
    <property type="entry name" value="AB_hydrolase_1"/>
</dbReference>
<evidence type="ECO:0000313" key="3">
    <source>
        <dbReference type="Proteomes" id="UP001281614"/>
    </source>
</evidence>
<dbReference type="InterPro" id="IPR029058">
    <property type="entry name" value="AB_hydrolase_fold"/>
</dbReference>
<dbReference type="Pfam" id="PF12697">
    <property type="entry name" value="Abhydrolase_6"/>
    <property type="match status" value="1"/>
</dbReference>
<keyword evidence="3" id="KW-1185">Reference proteome</keyword>
<sequence length="305" mass="34598">MPDSAFQGKSLSLNEAWQFSDVSWQDHSEDLLQLMTHFRNQMKQPIIGVGHSMGGCHIATMSVISRRIFSSMILLDPAISPPEVSLDGLGFEYMTLRRRTHWPNREAAEKSVRKMFSTWDPKVIDLFMELAIKDKDNTAPKGPSSAQSVSLVTEQYHELVNYLKPTFIHGDNTKEPEFVYQTGLVDMFHTLGHVTCSTFFLCGGRDTPSDSDIRDLWQTRTCALQYAKQPGEARRVDVKVYPELGHFLAMEDPEACAEAMADWIVVESDKWLWLERANGEGIKGLSVDEKKALAHTWMESLRAKL</sequence>
<evidence type="ECO:0000313" key="2">
    <source>
        <dbReference type="EMBL" id="KAK2775397.1"/>
    </source>
</evidence>
<protein>
    <submittedName>
        <fullName evidence="2">Toxin biosynthesis protein</fullName>
    </submittedName>
</protein>
<dbReference type="AlphaFoldDB" id="A0AAD9YPT7"/>
<reference evidence="2" key="1">
    <citation type="submission" date="2023-02" db="EMBL/GenBank/DDBJ databases">
        <title>Colletotrichum kahawae CIFC_Que2 genome sequencing and assembly.</title>
        <authorList>
            <person name="Baroncelli R."/>
        </authorList>
    </citation>
    <scope>NUCLEOTIDE SEQUENCE</scope>
    <source>
        <strain evidence="2">CIFC_Que2</strain>
    </source>
</reference>
<feature type="domain" description="AB hydrolase-1" evidence="1">
    <location>
        <begin position="21"/>
        <end position="259"/>
    </location>
</feature>
<dbReference type="Proteomes" id="UP001281614">
    <property type="component" value="Unassembled WGS sequence"/>
</dbReference>
<evidence type="ECO:0000259" key="1">
    <source>
        <dbReference type="Pfam" id="PF12697"/>
    </source>
</evidence>
<accession>A0AAD9YPT7</accession>